<dbReference type="RefSeq" id="WP_220185775.1">
    <property type="nucleotide sequence ID" value="NZ_UGRU01000001.1"/>
</dbReference>
<evidence type="ECO:0000313" key="3">
    <source>
        <dbReference type="Proteomes" id="UP000255082"/>
    </source>
</evidence>
<proteinExistence type="predicted"/>
<dbReference type="EMBL" id="UGRU01000001">
    <property type="protein sequence ID" value="SUA45071.1"/>
    <property type="molecule type" value="Genomic_DNA"/>
</dbReference>
<dbReference type="AlphaFoldDB" id="A0A378WX86"/>
<dbReference type="Proteomes" id="UP000255082">
    <property type="component" value="Unassembled WGS sequence"/>
</dbReference>
<dbReference type="InterPro" id="IPR036291">
    <property type="entry name" value="NAD(P)-bd_dom_sf"/>
</dbReference>
<evidence type="ECO:0000313" key="2">
    <source>
        <dbReference type="EMBL" id="SUA45071.1"/>
    </source>
</evidence>
<dbReference type="InterPro" id="IPR008030">
    <property type="entry name" value="NmrA-like"/>
</dbReference>
<reference evidence="2 3" key="1">
    <citation type="submission" date="2018-06" db="EMBL/GenBank/DDBJ databases">
        <authorList>
            <consortium name="Pathogen Informatics"/>
            <person name="Doyle S."/>
        </authorList>
    </citation>
    <scope>NUCLEOTIDE SEQUENCE [LARGE SCALE GENOMIC DNA]</scope>
    <source>
        <strain evidence="2 3">NCTC13184</strain>
    </source>
</reference>
<dbReference type="SUPFAM" id="SSF51735">
    <property type="entry name" value="NAD(P)-binding Rossmann-fold domains"/>
    <property type="match status" value="1"/>
</dbReference>
<protein>
    <recommendedName>
        <fullName evidence="1">NmrA-like domain-containing protein</fullName>
    </recommendedName>
</protein>
<organism evidence="2 3">
    <name type="scientific">Nocardia africana</name>
    <dbReference type="NCBI Taxonomy" id="134964"/>
    <lineage>
        <taxon>Bacteria</taxon>
        <taxon>Bacillati</taxon>
        <taxon>Actinomycetota</taxon>
        <taxon>Actinomycetes</taxon>
        <taxon>Mycobacteriales</taxon>
        <taxon>Nocardiaceae</taxon>
        <taxon>Nocardia</taxon>
    </lineage>
</organism>
<dbReference type="Pfam" id="PF05368">
    <property type="entry name" value="NmrA"/>
    <property type="match status" value="1"/>
</dbReference>
<dbReference type="Gene3D" id="3.40.50.720">
    <property type="entry name" value="NAD(P)-binding Rossmann-like Domain"/>
    <property type="match status" value="1"/>
</dbReference>
<evidence type="ECO:0000259" key="1">
    <source>
        <dbReference type="Pfam" id="PF05368"/>
    </source>
</evidence>
<accession>A0A378WX86</accession>
<feature type="domain" description="NmrA-like" evidence="1">
    <location>
        <begin position="2"/>
        <end position="81"/>
    </location>
</feature>
<sequence length="106" mass="12237">MIALTDIGRIAAHVFDHRAEYLGRKLDIAGDELTVRRIAEVFTAADGIPTRFERPPLDRLRAESAELAAMFGWLDTHGYRVDIPALRGRFPQLLRLETWLREEHER</sequence>
<gene>
    <name evidence="2" type="ORF">NCTC13184_03593</name>
</gene>
<name>A0A378WX86_9NOCA</name>